<keyword evidence="3" id="KW-0488">Methylation</keyword>
<proteinExistence type="predicted"/>
<name>A0ABN6PKQ0_9BURK</name>
<evidence type="ECO:0000256" key="7">
    <source>
        <dbReference type="ARBA" id="ARBA00023136"/>
    </source>
</evidence>
<accession>A0ABN6PKQ0</accession>
<keyword evidence="2" id="KW-1003">Cell membrane</keyword>
<keyword evidence="6 9" id="KW-1133">Transmembrane helix</keyword>
<dbReference type="InterPro" id="IPR051621">
    <property type="entry name" value="T2SS_protein_J"/>
</dbReference>
<sequence length="245" mass="26646">MNEPAAAMALPSPTATRCRRRRARGFTLIEVMVALFVLALMAGMAWQGVDMVLRSREISQARLERLLRLQSVLAQWEADLRQLVDTQVVPPLSFDGAHLRLTRLQADGVQLVTWTLRGQTLERWAAPATRQSEPLQEAYMRSHQLLGSESGTLAALDGIASLQVYFFDQSSNAWRNAQSSGDQEQSEPAPPPEPPATGGAATPPPGKGGAREALPDGVRLVLGLAEAEGRAESGQITRDLRLIHP</sequence>
<evidence type="ECO:0000256" key="9">
    <source>
        <dbReference type="SAM" id="Phobius"/>
    </source>
</evidence>
<evidence type="ECO:0000256" key="6">
    <source>
        <dbReference type="ARBA" id="ARBA00022989"/>
    </source>
</evidence>
<keyword evidence="4" id="KW-0997">Cell inner membrane</keyword>
<evidence type="ECO:0000256" key="1">
    <source>
        <dbReference type="ARBA" id="ARBA00004377"/>
    </source>
</evidence>
<evidence type="ECO:0000256" key="2">
    <source>
        <dbReference type="ARBA" id="ARBA00022475"/>
    </source>
</evidence>
<reference evidence="10" key="1">
    <citation type="submission" date="2022-04" db="EMBL/GenBank/DDBJ databases">
        <title>Whole genome sequence of Sphaerotilus sp. FB-5.</title>
        <authorList>
            <person name="Takeda M."/>
            <person name="Narihara S."/>
            <person name="Akimoto M."/>
            <person name="Akimoto R."/>
            <person name="Nishiyashiki S."/>
            <person name="Murakami T."/>
        </authorList>
    </citation>
    <scope>NUCLEOTIDE SEQUENCE</scope>
    <source>
        <strain evidence="10">FB-5</strain>
    </source>
</reference>
<evidence type="ECO:0000313" key="11">
    <source>
        <dbReference type="Proteomes" id="UP001057498"/>
    </source>
</evidence>
<dbReference type="Proteomes" id="UP001057498">
    <property type="component" value="Chromosome"/>
</dbReference>
<gene>
    <name evidence="10" type="ORF">CATMQ487_13610</name>
</gene>
<evidence type="ECO:0000256" key="8">
    <source>
        <dbReference type="SAM" id="MobiDB-lite"/>
    </source>
</evidence>
<evidence type="ECO:0000256" key="5">
    <source>
        <dbReference type="ARBA" id="ARBA00022692"/>
    </source>
</evidence>
<keyword evidence="7 9" id="KW-0472">Membrane</keyword>
<keyword evidence="5 9" id="KW-0812">Transmembrane</keyword>
<dbReference type="PROSITE" id="PS00409">
    <property type="entry name" value="PROKAR_NTER_METHYL"/>
    <property type="match status" value="1"/>
</dbReference>
<dbReference type="SUPFAM" id="SSF54523">
    <property type="entry name" value="Pili subunits"/>
    <property type="match status" value="1"/>
</dbReference>
<dbReference type="Pfam" id="PF07963">
    <property type="entry name" value="N_methyl"/>
    <property type="match status" value="1"/>
</dbReference>
<dbReference type="InterPro" id="IPR045584">
    <property type="entry name" value="Pilin-like"/>
</dbReference>
<feature type="transmembrane region" description="Helical" evidence="9">
    <location>
        <begin position="26"/>
        <end position="46"/>
    </location>
</feature>
<dbReference type="RefSeq" id="WP_251972518.1">
    <property type="nucleotide sequence ID" value="NZ_AP025730.1"/>
</dbReference>
<keyword evidence="11" id="KW-1185">Reference proteome</keyword>
<dbReference type="PANTHER" id="PTHR39583:SF2">
    <property type="entry name" value="TYPE II SECRETION SYSTEM PROTEIN J"/>
    <property type="match status" value="1"/>
</dbReference>
<dbReference type="InterPro" id="IPR012902">
    <property type="entry name" value="N_methyl_site"/>
</dbReference>
<evidence type="ECO:0000256" key="3">
    <source>
        <dbReference type="ARBA" id="ARBA00022481"/>
    </source>
</evidence>
<comment type="subcellular location">
    <subcellularLocation>
        <location evidence="1">Cell inner membrane</location>
        <topology evidence="1">Single-pass membrane protein</topology>
    </subcellularLocation>
</comment>
<dbReference type="PANTHER" id="PTHR39583">
    <property type="entry name" value="TYPE II SECRETION SYSTEM PROTEIN J-RELATED"/>
    <property type="match status" value="1"/>
</dbReference>
<organism evidence="10 11">
    <name type="scientific">Sphaerotilus microaerophilus</name>
    <dbReference type="NCBI Taxonomy" id="2914710"/>
    <lineage>
        <taxon>Bacteria</taxon>
        <taxon>Pseudomonadati</taxon>
        <taxon>Pseudomonadota</taxon>
        <taxon>Betaproteobacteria</taxon>
        <taxon>Burkholderiales</taxon>
        <taxon>Sphaerotilaceae</taxon>
        <taxon>Sphaerotilus</taxon>
    </lineage>
</organism>
<feature type="region of interest" description="Disordered" evidence="8">
    <location>
        <begin position="175"/>
        <end position="214"/>
    </location>
</feature>
<evidence type="ECO:0008006" key="12">
    <source>
        <dbReference type="Google" id="ProtNLM"/>
    </source>
</evidence>
<dbReference type="NCBIfam" id="TIGR02532">
    <property type="entry name" value="IV_pilin_GFxxxE"/>
    <property type="match status" value="1"/>
</dbReference>
<evidence type="ECO:0000256" key="4">
    <source>
        <dbReference type="ARBA" id="ARBA00022519"/>
    </source>
</evidence>
<evidence type="ECO:0000313" key="10">
    <source>
        <dbReference type="EMBL" id="BDI04391.1"/>
    </source>
</evidence>
<protein>
    <recommendedName>
        <fullName evidence="12">Prepilin-type N-terminal cleavage/methylation domain-containing protein</fullName>
    </recommendedName>
</protein>
<dbReference type="EMBL" id="AP025730">
    <property type="protein sequence ID" value="BDI04391.1"/>
    <property type="molecule type" value="Genomic_DNA"/>
</dbReference>